<gene>
    <name evidence="2" type="ORF">PIB30_115771</name>
</gene>
<name>A0ABU6W1R8_9FABA</name>
<sequence>MSYGPHNSHGFKRDEGELHYLLIKREELEESKARVRPNDEEQPSFKKQNLRALVHHLS</sequence>
<accession>A0ABU6W1R8</accession>
<feature type="non-terminal residue" evidence="2">
    <location>
        <position position="58"/>
    </location>
</feature>
<dbReference type="EMBL" id="JASCZI010164669">
    <property type="protein sequence ID" value="MED6179294.1"/>
    <property type="molecule type" value="Genomic_DNA"/>
</dbReference>
<evidence type="ECO:0000313" key="2">
    <source>
        <dbReference type="EMBL" id="MED6179294.1"/>
    </source>
</evidence>
<keyword evidence="3" id="KW-1185">Reference proteome</keyword>
<organism evidence="2 3">
    <name type="scientific">Stylosanthes scabra</name>
    <dbReference type="NCBI Taxonomy" id="79078"/>
    <lineage>
        <taxon>Eukaryota</taxon>
        <taxon>Viridiplantae</taxon>
        <taxon>Streptophyta</taxon>
        <taxon>Embryophyta</taxon>
        <taxon>Tracheophyta</taxon>
        <taxon>Spermatophyta</taxon>
        <taxon>Magnoliopsida</taxon>
        <taxon>eudicotyledons</taxon>
        <taxon>Gunneridae</taxon>
        <taxon>Pentapetalae</taxon>
        <taxon>rosids</taxon>
        <taxon>fabids</taxon>
        <taxon>Fabales</taxon>
        <taxon>Fabaceae</taxon>
        <taxon>Papilionoideae</taxon>
        <taxon>50 kb inversion clade</taxon>
        <taxon>dalbergioids sensu lato</taxon>
        <taxon>Dalbergieae</taxon>
        <taxon>Pterocarpus clade</taxon>
        <taxon>Stylosanthes</taxon>
    </lineage>
</organism>
<protein>
    <submittedName>
        <fullName evidence="2">Uncharacterized protein</fullName>
    </submittedName>
</protein>
<evidence type="ECO:0000256" key="1">
    <source>
        <dbReference type="SAM" id="MobiDB-lite"/>
    </source>
</evidence>
<comment type="caution">
    <text evidence="2">The sequence shown here is derived from an EMBL/GenBank/DDBJ whole genome shotgun (WGS) entry which is preliminary data.</text>
</comment>
<evidence type="ECO:0000313" key="3">
    <source>
        <dbReference type="Proteomes" id="UP001341840"/>
    </source>
</evidence>
<reference evidence="2 3" key="1">
    <citation type="journal article" date="2023" name="Plants (Basel)">
        <title>Bridging the Gap: Combining Genomics and Transcriptomics Approaches to Understand Stylosanthes scabra, an Orphan Legume from the Brazilian Caatinga.</title>
        <authorList>
            <person name="Ferreira-Neto J.R.C."/>
            <person name="da Silva M.D."/>
            <person name="Binneck E."/>
            <person name="de Melo N.F."/>
            <person name="da Silva R.H."/>
            <person name="de Melo A.L.T.M."/>
            <person name="Pandolfi V."/>
            <person name="Bustamante F.O."/>
            <person name="Brasileiro-Vidal A.C."/>
            <person name="Benko-Iseppon A.M."/>
        </authorList>
    </citation>
    <scope>NUCLEOTIDE SEQUENCE [LARGE SCALE GENOMIC DNA]</scope>
    <source>
        <tissue evidence="2">Leaves</tissue>
    </source>
</reference>
<feature type="region of interest" description="Disordered" evidence="1">
    <location>
        <begin position="31"/>
        <end position="58"/>
    </location>
</feature>
<proteinExistence type="predicted"/>
<dbReference type="Proteomes" id="UP001341840">
    <property type="component" value="Unassembled WGS sequence"/>
</dbReference>